<feature type="region of interest" description="Disordered" evidence="1">
    <location>
        <begin position="185"/>
        <end position="241"/>
    </location>
</feature>
<dbReference type="PANTHER" id="PTHR35043:SF7">
    <property type="entry name" value="TRANSCRIPTION FACTOR DOMAIN-CONTAINING PROTEIN"/>
    <property type="match status" value="1"/>
</dbReference>
<keyword evidence="3" id="KW-1185">Reference proteome</keyword>
<feature type="compositionally biased region" description="Low complexity" evidence="1">
    <location>
        <begin position="210"/>
        <end position="219"/>
    </location>
</feature>
<dbReference type="PANTHER" id="PTHR35043">
    <property type="entry name" value="TRANSCRIPTION FACTOR DOMAIN-CONTAINING PROTEIN"/>
    <property type="match status" value="1"/>
</dbReference>
<organism evidence="2 3">
    <name type="scientific">Marasmius tenuissimus</name>
    <dbReference type="NCBI Taxonomy" id="585030"/>
    <lineage>
        <taxon>Eukaryota</taxon>
        <taxon>Fungi</taxon>
        <taxon>Dikarya</taxon>
        <taxon>Basidiomycota</taxon>
        <taxon>Agaricomycotina</taxon>
        <taxon>Agaricomycetes</taxon>
        <taxon>Agaricomycetidae</taxon>
        <taxon>Agaricales</taxon>
        <taxon>Marasmiineae</taxon>
        <taxon>Marasmiaceae</taxon>
        <taxon>Marasmius</taxon>
    </lineage>
</organism>
<gene>
    <name evidence="2" type="ORF">AAF712_011044</name>
</gene>
<name>A0ABR2ZKD2_9AGAR</name>
<reference evidence="2 3" key="1">
    <citation type="submission" date="2024-05" db="EMBL/GenBank/DDBJ databases">
        <title>A draft genome resource for the thread blight pathogen Marasmius tenuissimus strain MS-2.</title>
        <authorList>
            <person name="Yulfo-Soto G.E."/>
            <person name="Baruah I.K."/>
            <person name="Amoako-Attah I."/>
            <person name="Bukari Y."/>
            <person name="Meinhardt L.W."/>
            <person name="Bailey B.A."/>
            <person name="Cohen S.P."/>
        </authorList>
    </citation>
    <scope>NUCLEOTIDE SEQUENCE [LARGE SCALE GENOMIC DNA]</scope>
    <source>
        <strain evidence="2 3">MS-2</strain>
    </source>
</reference>
<proteinExistence type="predicted"/>
<dbReference type="EMBL" id="JBBXMP010000114">
    <property type="protein sequence ID" value="KAL0062117.1"/>
    <property type="molecule type" value="Genomic_DNA"/>
</dbReference>
<evidence type="ECO:0000256" key="1">
    <source>
        <dbReference type="SAM" id="MobiDB-lite"/>
    </source>
</evidence>
<evidence type="ECO:0000313" key="2">
    <source>
        <dbReference type="EMBL" id="KAL0062117.1"/>
    </source>
</evidence>
<feature type="compositionally biased region" description="Pro residues" evidence="1">
    <location>
        <begin position="220"/>
        <end position="236"/>
    </location>
</feature>
<comment type="caution">
    <text evidence="2">The sequence shown here is derived from an EMBL/GenBank/DDBJ whole genome shotgun (WGS) entry which is preliminary data.</text>
</comment>
<protein>
    <submittedName>
        <fullName evidence="2">Uncharacterized protein</fullName>
    </submittedName>
</protein>
<accession>A0ABR2ZKD2</accession>
<sequence length="294" mass="33039">MGLAILVPEYTTVWAFRQWRTTKRISEKMSHRPEWTVSHSFFVIMGGFMLVDGENRPVRPLLVEDVTERNNMEAISLPILSEREIQDRSKGDGLSKTFILLQTTWFLIQILARVVSGLPMTELELVTVAFATLNILAYIFWYNKPLNVDCSVPTPIVGQLVRRNPSQSTSIFQHIQLPDRALDDIQSSTSDSTSDVHTTNDDSPLQWDHPGSLYSGAPGLSPPPPAYDPASPPPSPALSLRRARTTDNNGKVFQPLCSSNNSQDMQQVILRTQRPISLHQVTPESPGTKTFDWW</sequence>
<dbReference type="Proteomes" id="UP001437256">
    <property type="component" value="Unassembled WGS sequence"/>
</dbReference>
<feature type="compositionally biased region" description="Low complexity" evidence="1">
    <location>
        <begin position="185"/>
        <end position="203"/>
    </location>
</feature>
<evidence type="ECO:0000313" key="3">
    <source>
        <dbReference type="Proteomes" id="UP001437256"/>
    </source>
</evidence>